<proteinExistence type="predicted"/>
<evidence type="ECO:0000313" key="6">
    <source>
        <dbReference type="EMBL" id="CAB4220410.1"/>
    </source>
</evidence>
<dbReference type="EMBL" id="LR797494">
    <property type="protein sequence ID" value="CAB4220410.1"/>
    <property type="molecule type" value="Genomic_DNA"/>
</dbReference>
<evidence type="ECO:0000313" key="1">
    <source>
        <dbReference type="EMBL" id="CAB4148851.1"/>
    </source>
</evidence>
<protein>
    <recommendedName>
        <fullName evidence="7">Bacteriophage P22, Gp10, DNA-stabilising</fullName>
    </recommendedName>
</protein>
<accession>A0A6J5Q1W2</accession>
<evidence type="ECO:0000313" key="4">
    <source>
        <dbReference type="EMBL" id="CAB4179227.1"/>
    </source>
</evidence>
<dbReference type="EMBL" id="LR797123">
    <property type="protein sequence ID" value="CAB4188484.1"/>
    <property type="molecule type" value="Genomic_DNA"/>
</dbReference>
<dbReference type="EMBL" id="LR796903">
    <property type="protein sequence ID" value="CAB4173574.1"/>
    <property type="molecule type" value="Genomic_DNA"/>
</dbReference>
<dbReference type="EMBL" id="LR796809">
    <property type="protein sequence ID" value="CAB4167144.1"/>
    <property type="molecule type" value="Genomic_DNA"/>
</dbReference>
<sequence>MPRQQVPLKIVGGNNFGRYEKISVEQTFNMIISQGALVDYAGYARRQLISSAGTGRGAYASVRANNIFSVIGADLYRLDEDLNVFYVGPLVTSTGKVYFSENNNAQISISDSVQLYVYNYLTDLFTVPAVGFSPGFLSFQNGRTVTTNTSTYPFTEWRLSQFNDALTWPTINIGSLQSKPDRAQAALPIPGKGNMLFLMGKNVTEQWTDIGAALFPYQRSSSFSIDFGCINPATIAILEEVICWVGINESSGPVIFYSSGGELKQISTEGISFKLSQLNYPETCSGFLFKQDGHLIYQITWPLDNLSYIYDFSTGQFFTVTDSDLDYHIAQSVVYFNNKYYFVSYKDGYLYEFGTQYSMLDGLEMPRIRITEPMRLPNQQYFIVNNAAFTVENGQPNPAENIPEYTSGVELLAEDGDMITAEDGTDLLASAHELVETITLYNMAIDLSVSKDGGVNFGSSLRYNMNPTGTRRSRAIWWNLGIANDITYKIQFNGNARYVAFDGVVETL</sequence>
<name>A0A6J5Q1W2_9CAUD</name>
<dbReference type="EMBL" id="LR796975">
    <property type="protein sequence ID" value="CAB4179227.1"/>
    <property type="molecule type" value="Genomic_DNA"/>
</dbReference>
<organism evidence="3">
    <name type="scientific">uncultured Caudovirales phage</name>
    <dbReference type="NCBI Taxonomy" id="2100421"/>
    <lineage>
        <taxon>Viruses</taxon>
        <taxon>Duplodnaviria</taxon>
        <taxon>Heunggongvirae</taxon>
        <taxon>Uroviricota</taxon>
        <taxon>Caudoviricetes</taxon>
        <taxon>Peduoviridae</taxon>
        <taxon>Maltschvirus</taxon>
        <taxon>Maltschvirus maltsch</taxon>
    </lineage>
</organism>
<evidence type="ECO:0000313" key="2">
    <source>
        <dbReference type="EMBL" id="CAB4167144.1"/>
    </source>
</evidence>
<gene>
    <name evidence="4" type="ORF">UFOVP1026_43</name>
    <name evidence="5" type="ORF">UFOVP1180_27</name>
    <name evidence="6" type="ORF">UFOVP1629_29</name>
    <name evidence="1" type="ORF">UFOVP527_33</name>
    <name evidence="2" type="ORF">UFOVP855_3</name>
    <name evidence="3" type="ORF">UFOVP954_18</name>
</gene>
<evidence type="ECO:0000313" key="3">
    <source>
        <dbReference type="EMBL" id="CAB4173574.1"/>
    </source>
</evidence>
<dbReference type="EMBL" id="LR796511">
    <property type="protein sequence ID" value="CAB4148851.1"/>
    <property type="molecule type" value="Genomic_DNA"/>
</dbReference>
<evidence type="ECO:0008006" key="7">
    <source>
        <dbReference type="Google" id="ProtNLM"/>
    </source>
</evidence>
<reference evidence="3" key="1">
    <citation type="submission" date="2020-05" db="EMBL/GenBank/DDBJ databases">
        <authorList>
            <person name="Chiriac C."/>
            <person name="Salcher M."/>
            <person name="Ghai R."/>
            <person name="Kavagutti S V."/>
        </authorList>
    </citation>
    <scope>NUCLEOTIDE SEQUENCE</scope>
</reference>
<evidence type="ECO:0000313" key="5">
    <source>
        <dbReference type="EMBL" id="CAB4188484.1"/>
    </source>
</evidence>